<evidence type="ECO:0000313" key="1">
    <source>
        <dbReference type="EMBL" id="KAK7940584.1"/>
    </source>
</evidence>
<organism evidence="1 2">
    <name type="scientific">Mugilogobius chulae</name>
    <name type="common">yellowstripe goby</name>
    <dbReference type="NCBI Taxonomy" id="88201"/>
    <lineage>
        <taxon>Eukaryota</taxon>
        <taxon>Metazoa</taxon>
        <taxon>Chordata</taxon>
        <taxon>Craniata</taxon>
        <taxon>Vertebrata</taxon>
        <taxon>Euteleostomi</taxon>
        <taxon>Actinopterygii</taxon>
        <taxon>Neopterygii</taxon>
        <taxon>Teleostei</taxon>
        <taxon>Neoteleostei</taxon>
        <taxon>Acanthomorphata</taxon>
        <taxon>Gobiaria</taxon>
        <taxon>Gobiiformes</taxon>
        <taxon>Gobioidei</taxon>
        <taxon>Gobiidae</taxon>
        <taxon>Gobionellinae</taxon>
        <taxon>Mugilogobius</taxon>
    </lineage>
</organism>
<evidence type="ECO:0000313" key="2">
    <source>
        <dbReference type="Proteomes" id="UP001460270"/>
    </source>
</evidence>
<dbReference type="AlphaFoldDB" id="A0AAW0Q0U6"/>
<keyword evidence="2" id="KW-1185">Reference proteome</keyword>
<proteinExistence type="predicted"/>
<dbReference type="Proteomes" id="UP001460270">
    <property type="component" value="Unassembled WGS sequence"/>
</dbReference>
<dbReference type="EMBL" id="JBBPFD010000002">
    <property type="protein sequence ID" value="KAK7940584.1"/>
    <property type="molecule type" value="Genomic_DNA"/>
</dbReference>
<gene>
    <name evidence="1" type="ORF">WMY93_003910</name>
</gene>
<reference evidence="2" key="1">
    <citation type="submission" date="2024-04" db="EMBL/GenBank/DDBJ databases">
        <title>Salinicola lusitanus LLJ914,a marine bacterium isolated from the Okinawa Trough.</title>
        <authorList>
            <person name="Li J."/>
        </authorList>
    </citation>
    <scope>NUCLEOTIDE SEQUENCE [LARGE SCALE GENOMIC DNA]</scope>
</reference>
<comment type="caution">
    <text evidence="1">The sequence shown here is derived from an EMBL/GenBank/DDBJ whole genome shotgun (WGS) entry which is preliminary data.</text>
</comment>
<sequence>MFTLTKSFKTIKTVSYFFQPAVASLCRGDLDFVLGVEGAVLEEVLPAFYFDEDNAVFSSDEDDAVFSSDDAVFSSDEDDAVFFSDEDDAVFSSDEDDACELEVGAAFIPLDRWYNRVSEPLPLC</sequence>
<protein>
    <submittedName>
        <fullName evidence="1">Uncharacterized protein</fullName>
    </submittedName>
</protein>
<accession>A0AAW0Q0U6</accession>
<name>A0AAW0Q0U6_9GOBI</name>